<dbReference type="PROSITE" id="PS51354">
    <property type="entry name" value="GLUTAREDOXIN_2"/>
    <property type="match status" value="1"/>
</dbReference>
<dbReference type="SUPFAM" id="SSF52833">
    <property type="entry name" value="Thioredoxin-like"/>
    <property type="match status" value="1"/>
</dbReference>
<reference evidence="2" key="1">
    <citation type="submission" date="2023-03" db="EMBL/GenBank/DDBJ databases">
        <title>Andean soil-derived lignocellulolytic bacterial consortium as a source of novel taxa and putative plastic-active enzymes.</title>
        <authorList>
            <person name="Diaz-Garcia L."/>
            <person name="Chuvochina M."/>
            <person name="Feuerriegel G."/>
            <person name="Bunk B."/>
            <person name="Sproer C."/>
            <person name="Streit W.R."/>
            <person name="Rodriguez L.M."/>
            <person name="Overmann J."/>
            <person name="Jimenez D.J."/>
        </authorList>
    </citation>
    <scope>NUCLEOTIDE SEQUENCE</scope>
    <source>
        <strain evidence="2">MAG 26</strain>
    </source>
</reference>
<name>A0AAJ5XB47_9SPHN</name>
<dbReference type="Pfam" id="PF13417">
    <property type="entry name" value="GST_N_3"/>
    <property type="match status" value="1"/>
</dbReference>
<dbReference type="KEGG" id="acob:P0Y56_07850"/>
<evidence type="ECO:0000313" key="2">
    <source>
        <dbReference type="EMBL" id="WEK48197.1"/>
    </source>
</evidence>
<dbReference type="InterPro" id="IPR004045">
    <property type="entry name" value="Glutathione_S-Trfase_N"/>
</dbReference>
<evidence type="ECO:0000313" key="3">
    <source>
        <dbReference type="Proteomes" id="UP001218362"/>
    </source>
</evidence>
<dbReference type="Proteomes" id="UP001218362">
    <property type="component" value="Chromosome"/>
</dbReference>
<gene>
    <name evidence="2" type="ORF">P0Y56_07850</name>
</gene>
<dbReference type="CDD" id="cd00570">
    <property type="entry name" value="GST_N_family"/>
    <property type="match status" value="1"/>
</dbReference>
<feature type="domain" description="GST N-terminal" evidence="1">
    <location>
        <begin position="8"/>
        <end position="86"/>
    </location>
</feature>
<proteinExistence type="predicted"/>
<organism evidence="2 3">
    <name type="scientific">Candidatus Andeanibacterium colombiense</name>
    <dbReference type="NCBI Taxonomy" id="3121345"/>
    <lineage>
        <taxon>Bacteria</taxon>
        <taxon>Pseudomonadati</taxon>
        <taxon>Pseudomonadota</taxon>
        <taxon>Alphaproteobacteria</taxon>
        <taxon>Sphingomonadales</taxon>
        <taxon>Sphingomonadaceae</taxon>
        <taxon>Candidatus Andeanibacterium</taxon>
    </lineage>
</organism>
<protein>
    <submittedName>
        <fullName evidence="2">Glutathione S-transferase domain-containing protein</fullName>
    </submittedName>
</protein>
<sequence length="122" mass="13532">MTDFTPTLYLKEYCPFCLKVRIAVIEAGLQDQVEIRQFTPGTAEEDAIRAELAPHFEKITFPTAQLEPGVYIGDSDAIVDALLARAKVEKSSLQVLDSYLNGAFKSMMGLYRENRELKAAAG</sequence>
<evidence type="ECO:0000259" key="1">
    <source>
        <dbReference type="Pfam" id="PF13417"/>
    </source>
</evidence>
<dbReference type="Gene3D" id="3.40.30.10">
    <property type="entry name" value="Glutaredoxin"/>
    <property type="match status" value="1"/>
</dbReference>
<dbReference type="InterPro" id="IPR036249">
    <property type="entry name" value="Thioredoxin-like_sf"/>
</dbReference>
<accession>A0AAJ5XB47</accession>
<dbReference type="AlphaFoldDB" id="A0AAJ5XB47"/>
<dbReference type="EMBL" id="CP119316">
    <property type="protein sequence ID" value="WEK48197.1"/>
    <property type="molecule type" value="Genomic_DNA"/>
</dbReference>